<dbReference type="Gene3D" id="3.40.1350.10">
    <property type="match status" value="1"/>
</dbReference>
<dbReference type="EC" id="3.1.4.1" evidence="8"/>
<dbReference type="GO" id="GO:0005634">
    <property type="term" value="C:nucleus"/>
    <property type="evidence" value="ECO:0007669"/>
    <property type="project" value="UniProtKB-SubCell"/>
</dbReference>
<keyword evidence="8" id="KW-0539">Nucleus</keyword>
<reference evidence="11" key="1">
    <citation type="journal article" date="2016" name="Sci. Rep.">
        <title>Molecular characterization of firefly nuptial gifts: a multi-omics approach sheds light on postcopulatory sexual selection.</title>
        <authorList>
            <person name="Al-Wathiqui N."/>
            <person name="Fallon T.R."/>
            <person name="South A."/>
            <person name="Weng J.K."/>
            <person name="Lewis S.M."/>
        </authorList>
    </citation>
    <scope>NUCLEOTIDE SEQUENCE</scope>
</reference>
<comment type="similarity">
    <text evidence="2 8">Belongs to the FAN1 family.</text>
</comment>
<dbReference type="InterPro" id="IPR011856">
    <property type="entry name" value="tRNA_endonuc-like_dom_sf"/>
</dbReference>
<dbReference type="GO" id="GO:0036297">
    <property type="term" value="P:interstrand cross-link repair"/>
    <property type="evidence" value="ECO:0007669"/>
    <property type="project" value="InterPro"/>
</dbReference>
<sequence>MDQLFCHHILSIETLIYLGLLRSLTGNCLLVQIFINVSCSFHEAFQCYASVLIAADKKDSALIYQLACKIYEELKKIVERNVVDNRPSYLHRFTPGHKYTKALWHAIPFVIKPHKELACEWLKFLLDQRLFCQYLRGAWFIQLTIIQTKHLKKYDEVTKTLIDSLQDTSLRNIHRMELNKRAEKIKHNKTYKISQIDFGTISSVQPLPIKNLPYREIDAQAFRSENSGQKRNYYIRIDNGFELYSVEEVALNYYEQNFGLNGIHCENSLLITSFFLLFWDIIYDHTIPSVFVSEIQHYPLDLYSTEFYTSRRRKIGKRLSEVESEWTDKMMHQLICDVWNRNSQKKSFIHSSLVEDPERLFDMLMCIGRPKLRKIFEHFLEDFGSYRSGLPDLFLWNLDEKRCKFVEVKGENDQLSAKQECWLDFLRSIGADVEVCYVHTTGSRRRKLSSNKTAEKSIPPAKKPRAKKQNVQKRTIITSSDSES</sequence>
<evidence type="ECO:0000256" key="9">
    <source>
        <dbReference type="SAM" id="MobiDB-lite"/>
    </source>
</evidence>
<dbReference type="InterPro" id="IPR049126">
    <property type="entry name" value="FAN1-like_TPR"/>
</dbReference>
<keyword evidence="5 8" id="KW-0378">Hydrolase</keyword>
<evidence type="ECO:0000256" key="6">
    <source>
        <dbReference type="ARBA" id="ARBA00022842"/>
    </source>
</evidence>
<keyword evidence="4 8" id="KW-0479">Metal-binding</keyword>
<dbReference type="CDD" id="cd22326">
    <property type="entry name" value="FAN1-like"/>
    <property type="match status" value="1"/>
</dbReference>
<keyword evidence="7 8" id="KW-0464">Manganese</keyword>
<feature type="domain" description="VRR-NUC" evidence="10">
    <location>
        <begin position="326"/>
        <end position="440"/>
    </location>
</feature>
<evidence type="ECO:0000256" key="1">
    <source>
        <dbReference type="ARBA" id="ARBA00000983"/>
    </source>
</evidence>
<proteinExistence type="inferred from homology"/>
<accession>A0A1Y1MVK8</accession>
<protein>
    <recommendedName>
        <fullName evidence="8">Fanconi-associated nuclease</fullName>
        <ecNumber evidence="8">3.1.4.1</ecNumber>
    </recommendedName>
</protein>
<evidence type="ECO:0000256" key="5">
    <source>
        <dbReference type="ARBA" id="ARBA00022801"/>
    </source>
</evidence>
<feature type="compositionally biased region" description="Basic residues" evidence="9">
    <location>
        <begin position="462"/>
        <end position="471"/>
    </location>
</feature>
<feature type="region of interest" description="Disordered" evidence="9">
    <location>
        <begin position="446"/>
        <end position="484"/>
    </location>
</feature>
<dbReference type="GO" id="GO:0008409">
    <property type="term" value="F:5'-3' exonuclease activity"/>
    <property type="evidence" value="ECO:0007669"/>
    <property type="project" value="TreeGrafter"/>
</dbReference>
<dbReference type="AlphaFoldDB" id="A0A1Y1MVK8"/>
<evidence type="ECO:0000256" key="4">
    <source>
        <dbReference type="ARBA" id="ARBA00022723"/>
    </source>
</evidence>
<dbReference type="GO" id="GO:0004528">
    <property type="term" value="F:phosphodiesterase I activity"/>
    <property type="evidence" value="ECO:0007669"/>
    <property type="project" value="UniProtKB-EC"/>
</dbReference>
<keyword evidence="8" id="KW-0227">DNA damage</keyword>
<comment type="function">
    <text evidence="8">Nuclease required for the repair of DNA interstrand cross-links (ICL). Acts as a 5'-3' exonuclease that anchors at a cut end of DNA and cleaves DNA successively at every third nucleotide, allowing to excise an ICL from one strand through flanking incisions.</text>
</comment>
<comment type="subcellular location">
    <subcellularLocation>
        <location evidence="8">Nucleus</location>
    </subcellularLocation>
</comment>
<keyword evidence="6 8" id="KW-0460">Magnesium</keyword>
<name>A0A1Y1MVK8_PHOPY</name>
<dbReference type="GO" id="GO:0046872">
    <property type="term" value="F:metal ion binding"/>
    <property type="evidence" value="ECO:0007669"/>
    <property type="project" value="UniProtKB-KW"/>
</dbReference>
<keyword evidence="3 8" id="KW-0540">Nuclease</keyword>
<dbReference type="InterPro" id="IPR014883">
    <property type="entry name" value="VRR_NUC"/>
</dbReference>
<evidence type="ECO:0000259" key="10">
    <source>
        <dbReference type="SMART" id="SM00990"/>
    </source>
</evidence>
<comment type="catalytic activity">
    <reaction evidence="1 8">
        <text>Hydrolytically removes 5'-nucleotides successively from the 3'-hydroxy termini of 3'-hydroxy-terminated oligonucleotides.</text>
        <dbReference type="EC" id="3.1.4.1"/>
    </reaction>
</comment>
<evidence type="ECO:0000256" key="7">
    <source>
        <dbReference type="ARBA" id="ARBA00023211"/>
    </source>
</evidence>
<dbReference type="SMART" id="SM00990">
    <property type="entry name" value="VRR_NUC"/>
    <property type="match status" value="1"/>
</dbReference>
<evidence type="ECO:0000256" key="8">
    <source>
        <dbReference type="RuleBase" id="RU365033"/>
    </source>
</evidence>
<dbReference type="PANTHER" id="PTHR15749">
    <property type="entry name" value="FANCONI-ASSOCIATED NUCLEASE 1"/>
    <property type="match status" value="1"/>
</dbReference>
<evidence type="ECO:0000313" key="11">
    <source>
        <dbReference type="EMBL" id="JAV88026.1"/>
    </source>
</evidence>
<dbReference type="GO" id="GO:0070336">
    <property type="term" value="F:flap-structured DNA binding"/>
    <property type="evidence" value="ECO:0007669"/>
    <property type="project" value="TreeGrafter"/>
</dbReference>
<feature type="compositionally biased region" description="Polar residues" evidence="9">
    <location>
        <begin position="472"/>
        <end position="484"/>
    </location>
</feature>
<dbReference type="PANTHER" id="PTHR15749:SF4">
    <property type="entry name" value="FANCONI-ASSOCIATED NUCLEASE 1"/>
    <property type="match status" value="1"/>
</dbReference>
<dbReference type="InterPro" id="IPR033315">
    <property type="entry name" value="Fan1-like"/>
</dbReference>
<comment type="cofactor">
    <cofactor evidence="8">
        <name>Mg(2+)</name>
        <dbReference type="ChEBI" id="CHEBI:18420"/>
    </cofactor>
    <cofactor evidence="8">
        <name>Mn(2+)</name>
        <dbReference type="ChEBI" id="CHEBI:29035"/>
    </cofactor>
</comment>
<dbReference type="GO" id="GO:0017108">
    <property type="term" value="F:5'-flap endonuclease activity"/>
    <property type="evidence" value="ECO:0007669"/>
    <property type="project" value="TreeGrafter"/>
</dbReference>
<dbReference type="EMBL" id="GEZM01024051">
    <property type="protein sequence ID" value="JAV88026.1"/>
    <property type="molecule type" value="Transcribed_RNA"/>
</dbReference>
<evidence type="ECO:0000256" key="3">
    <source>
        <dbReference type="ARBA" id="ARBA00022722"/>
    </source>
</evidence>
<organism evidence="11">
    <name type="scientific">Photinus pyralis</name>
    <name type="common">Common eastern firefly</name>
    <name type="synonym">Lampyris pyralis</name>
    <dbReference type="NCBI Taxonomy" id="7054"/>
    <lineage>
        <taxon>Eukaryota</taxon>
        <taxon>Metazoa</taxon>
        <taxon>Ecdysozoa</taxon>
        <taxon>Arthropoda</taxon>
        <taxon>Hexapoda</taxon>
        <taxon>Insecta</taxon>
        <taxon>Pterygota</taxon>
        <taxon>Neoptera</taxon>
        <taxon>Endopterygota</taxon>
        <taxon>Coleoptera</taxon>
        <taxon>Polyphaga</taxon>
        <taxon>Elateriformia</taxon>
        <taxon>Elateroidea</taxon>
        <taxon>Lampyridae</taxon>
        <taxon>Lampyrinae</taxon>
        <taxon>Photinus</taxon>
    </lineage>
</organism>
<evidence type="ECO:0000256" key="2">
    <source>
        <dbReference type="ARBA" id="ARBA00005533"/>
    </source>
</evidence>
<dbReference type="Pfam" id="PF08774">
    <property type="entry name" value="VRR_NUC"/>
    <property type="match status" value="1"/>
</dbReference>
<dbReference type="Pfam" id="PF21170">
    <property type="entry name" value="FAN1_TPR"/>
    <property type="match status" value="1"/>
</dbReference>
<keyword evidence="8" id="KW-0234">DNA repair</keyword>
<dbReference type="InterPro" id="IPR049132">
    <property type="entry name" value="FAN1-like_euk"/>
</dbReference>